<gene>
    <name evidence="1" type="ORF">VNO77_04271</name>
</gene>
<evidence type="ECO:0000313" key="2">
    <source>
        <dbReference type="Proteomes" id="UP001367508"/>
    </source>
</evidence>
<protein>
    <submittedName>
        <fullName evidence="1">Uncharacterized protein</fullName>
    </submittedName>
</protein>
<organism evidence="1 2">
    <name type="scientific">Canavalia gladiata</name>
    <name type="common">Sword bean</name>
    <name type="synonym">Dolichos gladiatus</name>
    <dbReference type="NCBI Taxonomy" id="3824"/>
    <lineage>
        <taxon>Eukaryota</taxon>
        <taxon>Viridiplantae</taxon>
        <taxon>Streptophyta</taxon>
        <taxon>Embryophyta</taxon>
        <taxon>Tracheophyta</taxon>
        <taxon>Spermatophyta</taxon>
        <taxon>Magnoliopsida</taxon>
        <taxon>eudicotyledons</taxon>
        <taxon>Gunneridae</taxon>
        <taxon>Pentapetalae</taxon>
        <taxon>rosids</taxon>
        <taxon>fabids</taxon>
        <taxon>Fabales</taxon>
        <taxon>Fabaceae</taxon>
        <taxon>Papilionoideae</taxon>
        <taxon>50 kb inversion clade</taxon>
        <taxon>NPAAA clade</taxon>
        <taxon>indigoferoid/millettioid clade</taxon>
        <taxon>Phaseoleae</taxon>
        <taxon>Canavalia</taxon>
    </lineage>
</organism>
<name>A0AAN9N1D5_CANGL</name>
<proteinExistence type="predicted"/>
<keyword evidence="2" id="KW-1185">Reference proteome</keyword>
<reference evidence="1 2" key="1">
    <citation type="submission" date="2024-01" db="EMBL/GenBank/DDBJ databases">
        <title>The genomes of 5 underutilized Papilionoideae crops provide insights into root nodulation and disease resistanc.</title>
        <authorList>
            <person name="Jiang F."/>
        </authorList>
    </citation>
    <scope>NUCLEOTIDE SEQUENCE [LARGE SCALE GENOMIC DNA]</scope>
    <source>
        <strain evidence="1">LVBAO_FW01</strain>
        <tissue evidence="1">Leaves</tissue>
    </source>
</reference>
<sequence length="136" mass="14761">MTHAFLNFTSTENFPLHFRGQELEFSADLNGCINAENYCLYATQGPGKRAIKSMSNVEDSIECVALVARKVVPNLNVPSSNPGSGILGSTLHYSNSYTPPICHSAPTFSLIFDLAPKISTISLKPPKLSKNYNLAP</sequence>
<dbReference type="AlphaFoldDB" id="A0AAN9N1D5"/>
<comment type="caution">
    <text evidence="1">The sequence shown here is derived from an EMBL/GenBank/DDBJ whole genome shotgun (WGS) entry which is preliminary data.</text>
</comment>
<accession>A0AAN9N1D5</accession>
<evidence type="ECO:0000313" key="1">
    <source>
        <dbReference type="EMBL" id="KAK7362167.1"/>
    </source>
</evidence>
<dbReference type="EMBL" id="JAYMYQ010000001">
    <property type="protein sequence ID" value="KAK7362167.1"/>
    <property type="molecule type" value="Genomic_DNA"/>
</dbReference>
<dbReference type="Proteomes" id="UP001367508">
    <property type="component" value="Unassembled WGS sequence"/>
</dbReference>